<evidence type="ECO:0000313" key="5">
    <source>
        <dbReference type="Proteomes" id="UP001374584"/>
    </source>
</evidence>
<dbReference type="EMBL" id="JAYMYR010000006">
    <property type="protein sequence ID" value="KAK7356610.1"/>
    <property type="molecule type" value="Genomic_DNA"/>
</dbReference>
<comment type="caution">
    <text evidence="4">The sequence shown here is derived from an EMBL/GenBank/DDBJ whole genome shotgun (WGS) entry which is preliminary data.</text>
</comment>
<sequence>MCTIPLPLCLHKHTVNRMELVVHTLLFCLSTSYKLPLLLQKVLPHQQPYVHSPPFCTMEARSVERKRSLVERVRKNVEEEVEEEDESGASLTKDEKKRGLSSNSL</sequence>
<evidence type="ECO:0000313" key="2">
    <source>
        <dbReference type="EMBL" id="KAK7325596.1"/>
    </source>
</evidence>
<gene>
    <name evidence="4" type="ORF">VNO80_15885</name>
    <name evidence="2" type="ORF">VNO80_34112</name>
    <name evidence="3" type="ORF">VNO80_34113</name>
</gene>
<dbReference type="Proteomes" id="UP001374584">
    <property type="component" value="Unassembled WGS sequence"/>
</dbReference>
<evidence type="ECO:0000256" key="1">
    <source>
        <dbReference type="SAM" id="MobiDB-lite"/>
    </source>
</evidence>
<dbReference type="EMBL" id="JAYMYR010000118">
    <property type="protein sequence ID" value="KAK7325596.1"/>
    <property type="molecule type" value="Genomic_DNA"/>
</dbReference>
<dbReference type="EMBL" id="JAYMYR010000118">
    <property type="protein sequence ID" value="KAK7325597.1"/>
    <property type="molecule type" value="Genomic_DNA"/>
</dbReference>
<evidence type="ECO:0000313" key="4">
    <source>
        <dbReference type="EMBL" id="KAK7356610.1"/>
    </source>
</evidence>
<keyword evidence="5" id="KW-1185">Reference proteome</keyword>
<dbReference type="AlphaFoldDB" id="A0AAN9MKN9"/>
<evidence type="ECO:0000313" key="3">
    <source>
        <dbReference type="EMBL" id="KAK7325597.1"/>
    </source>
</evidence>
<proteinExistence type="predicted"/>
<protein>
    <submittedName>
        <fullName evidence="4">Uncharacterized protein</fullName>
    </submittedName>
</protein>
<reference evidence="4 5" key="1">
    <citation type="submission" date="2024-01" db="EMBL/GenBank/DDBJ databases">
        <title>The genomes of 5 underutilized Papilionoideae crops provide insights into root nodulation and disease resistanc.</title>
        <authorList>
            <person name="Jiang F."/>
        </authorList>
    </citation>
    <scope>NUCLEOTIDE SEQUENCE [LARGE SCALE GENOMIC DNA]</scope>
    <source>
        <strain evidence="4">JINMINGXINNONG_FW02</strain>
        <tissue evidence="4">Leaves</tissue>
    </source>
</reference>
<organism evidence="4 5">
    <name type="scientific">Phaseolus coccineus</name>
    <name type="common">Scarlet runner bean</name>
    <name type="synonym">Phaseolus multiflorus</name>
    <dbReference type="NCBI Taxonomy" id="3886"/>
    <lineage>
        <taxon>Eukaryota</taxon>
        <taxon>Viridiplantae</taxon>
        <taxon>Streptophyta</taxon>
        <taxon>Embryophyta</taxon>
        <taxon>Tracheophyta</taxon>
        <taxon>Spermatophyta</taxon>
        <taxon>Magnoliopsida</taxon>
        <taxon>eudicotyledons</taxon>
        <taxon>Gunneridae</taxon>
        <taxon>Pentapetalae</taxon>
        <taxon>rosids</taxon>
        <taxon>fabids</taxon>
        <taxon>Fabales</taxon>
        <taxon>Fabaceae</taxon>
        <taxon>Papilionoideae</taxon>
        <taxon>50 kb inversion clade</taxon>
        <taxon>NPAAA clade</taxon>
        <taxon>indigoferoid/millettioid clade</taxon>
        <taxon>Phaseoleae</taxon>
        <taxon>Phaseolus</taxon>
    </lineage>
</organism>
<feature type="region of interest" description="Disordered" evidence="1">
    <location>
        <begin position="74"/>
        <end position="105"/>
    </location>
</feature>
<accession>A0AAN9MKN9</accession>
<name>A0AAN9MKN9_PHACN</name>